<evidence type="ECO:0000256" key="1">
    <source>
        <dbReference type="ARBA" id="ARBA00004123"/>
    </source>
</evidence>
<keyword evidence="7" id="KW-1185">Reference proteome</keyword>
<dbReference type="Pfam" id="PF06203">
    <property type="entry name" value="CCT"/>
    <property type="match status" value="1"/>
</dbReference>
<dbReference type="GO" id="GO:0006355">
    <property type="term" value="P:regulation of DNA-templated transcription"/>
    <property type="evidence" value="ECO:0007669"/>
    <property type="project" value="TreeGrafter"/>
</dbReference>
<evidence type="ECO:0000259" key="5">
    <source>
        <dbReference type="PROSITE" id="PS51017"/>
    </source>
</evidence>
<evidence type="ECO:0000313" key="6">
    <source>
        <dbReference type="EMBL" id="KAI0504630.1"/>
    </source>
</evidence>
<protein>
    <recommendedName>
        <fullName evidence="5">CCT domain-containing protein</fullName>
    </recommendedName>
</protein>
<dbReference type="PANTHER" id="PTHR31874:SF10">
    <property type="entry name" value="PROTEIN CHLOROPLAST IMPORT APPARATUS 2"/>
    <property type="match status" value="1"/>
</dbReference>
<evidence type="ECO:0000256" key="2">
    <source>
        <dbReference type="ARBA" id="ARBA00023242"/>
    </source>
</evidence>
<gene>
    <name evidence="6" type="ORF">KFK09_015582</name>
</gene>
<proteinExistence type="predicted"/>
<feature type="compositionally biased region" description="Basic residues" evidence="4">
    <location>
        <begin position="48"/>
        <end position="57"/>
    </location>
</feature>
<dbReference type="InterPro" id="IPR010402">
    <property type="entry name" value="CCT_domain"/>
</dbReference>
<sequence>MSSSYLINGGGRTYRLDLEIITKSSSLSSPSSTLSESNNSPPFFISTKRARSPRKRPNQSSAEASALLSTISPKLFSPAMLRRKNYLPVRLPSCPIPDEATLLLSEPHSVEKLPISLEPKVADSSVCSLPYFQFQDPGSPEFDAESILGDEVEEGIDSIIGVGNLSMSSNCIKDCNFDCLGFGFGISSNIMGALRQKDKGGWWWADVVNVKDIVPKLKETPVKTKKKKKKEKEEGKDIADGSSAEVGILEPRLRLRLWLKLDYDEVIKEWPSESPFSTSLSGETRRVSVESATDVIARLATIDLFPDVGGGASREESVHRHKEKQRTSLFSKKIGCQVRKLNGDQRPRMKGRFIRIPSLLQETMPEESQ</sequence>
<dbReference type="PANTHER" id="PTHR31874">
    <property type="entry name" value="CCT MOTIF FAMILY PROTEIN, EXPRESSED"/>
    <property type="match status" value="1"/>
</dbReference>
<dbReference type="OrthoDB" id="153872at2759"/>
<dbReference type="InterPro" id="IPR052453">
    <property type="entry name" value="CONSTANS-like_ZF"/>
</dbReference>
<dbReference type="Proteomes" id="UP000829196">
    <property type="component" value="Unassembled WGS sequence"/>
</dbReference>
<dbReference type="AlphaFoldDB" id="A0A8T3B566"/>
<dbReference type="PROSITE" id="PS51017">
    <property type="entry name" value="CCT"/>
    <property type="match status" value="1"/>
</dbReference>
<comment type="subcellular location">
    <subcellularLocation>
        <location evidence="1 3">Nucleus</location>
    </subcellularLocation>
</comment>
<dbReference type="GO" id="GO:0005634">
    <property type="term" value="C:nucleus"/>
    <property type="evidence" value="ECO:0007669"/>
    <property type="project" value="UniProtKB-SubCell"/>
</dbReference>
<accession>A0A8T3B566</accession>
<feature type="domain" description="CCT" evidence="5">
    <location>
        <begin position="314"/>
        <end position="356"/>
    </location>
</feature>
<evidence type="ECO:0000256" key="4">
    <source>
        <dbReference type="SAM" id="MobiDB-lite"/>
    </source>
</evidence>
<feature type="compositionally biased region" description="Low complexity" evidence="4">
    <location>
        <begin position="26"/>
        <end position="41"/>
    </location>
</feature>
<comment type="caution">
    <text evidence="6">The sequence shown here is derived from an EMBL/GenBank/DDBJ whole genome shotgun (WGS) entry which is preliminary data.</text>
</comment>
<evidence type="ECO:0000256" key="3">
    <source>
        <dbReference type="PROSITE-ProRule" id="PRU00357"/>
    </source>
</evidence>
<reference evidence="6" key="1">
    <citation type="journal article" date="2022" name="Front. Genet.">
        <title>Chromosome-Scale Assembly of the Dendrobium nobile Genome Provides Insights Into the Molecular Mechanism of the Biosynthesis of the Medicinal Active Ingredient of Dendrobium.</title>
        <authorList>
            <person name="Xu Q."/>
            <person name="Niu S.-C."/>
            <person name="Li K.-L."/>
            <person name="Zheng P.-J."/>
            <person name="Zhang X.-J."/>
            <person name="Jia Y."/>
            <person name="Liu Y."/>
            <person name="Niu Y.-X."/>
            <person name="Yu L.-H."/>
            <person name="Chen D.-F."/>
            <person name="Zhang G.-Q."/>
        </authorList>
    </citation>
    <scope>NUCLEOTIDE SEQUENCE</scope>
    <source>
        <tissue evidence="6">Leaf</tissue>
    </source>
</reference>
<keyword evidence="2 3" id="KW-0539">Nucleus</keyword>
<organism evidence="6 7">
    <name type="scientific">Dendrobium nobile</name>
    <name type="common">Orchid</name>
    <dbReference type="NCBI Taxonomy" id="94219"/>
    <lineage>
        <taxon>Eukaryota</taxon>
        <taxon>Viridiplantae</taxon>
        <taxon>Streptophyta</taxon>
        <taxon>Embryophyta</taxon>
        <taxon>Tracheophyta</taxon>
        <taxon>Spermatophyta</taxon>
        <taxon>Magnoliopsida</taxon>
        <taxon>Liliopsida</taxon>
        <taxon>Asparagales</taxon>
        <taxon>Orchidaceae</taxon>
        <taxon>Epidendroideae</taxon>
        <taxon>Malaxideae</taxon>
        <taxon>Dendrobiinae</taxon>
        <taxon>Dendrobium</taxon>
    </lineage>
</organism>
<name>A0A8T3B566_DENNO</name>
<dbReference type="EMBL" id="JAGYWB010000011">
    <property type="protein sequence ID" value="KAI0504630.1"/>
    <property type="molecule type" value="Genomic_DNA"/>
</dbReference>
<evidence type="ECO:0000313" key="7">
    <source>
        <dbReference type="Proteomes" id="UP000829196"/>
    </source>
</evidence>
<feature type="region of interest" description="Disordered" evidence="4">
    <location>
        <begin position="26"/>
        <end position="64"/>
    </location>
</feature>